<evidence type="ECO:0000256" key="1">
    <source>
        <dbReference type="ARBA" id="ARBA00001946"/>
    </source>
</evidence>
<dbReference type="Proteomes" id="UP000054560">
    <property type="component" value="Unassembled WGS sequence"/>
</dbReference>
<dbReference type="GO" id="GO:0046872">
    <property type="term" value="F:metal ion binding"/>
    <property type="evidence" value="ECO:0007669"/>
    <property type="project" value="UniProtKB-KW"/>
</dbReference>
<keyword evidence="6" id="KW-0547">Nucleotide-binding</keyword>
<evidence type="ECO:0000256" key="4">
    <source>
        <dbReference type="ARBA" id="ARBA00022695"/>
    </source>
</evidence>
<comment type="cofactor">
    <cofactor evidence="1">
        <name>Mg(2+)</name>
        <dbReference type="ChEBI" id="CHEBI:18420"/>
    </cofactor>
</comment>
<dbReference type="PANTHER" id="PTHR12153">
    <property type="entry name" value="SELENOPROTEIN O"/>
    <property type="match status" value="1"/>
</dbReference>
<keyword evidence="12" id="KW-1185">Reference proteome</keyword>
<dbReference type="PANTHER" id="PTHR12153:SF18">
    <property type="entry name" value="SELENOPROTEIN O"/>
    <property type="match status" value="1"/>
</dbReference>
<evidence type="ECO:0000256" key="9">
    <source>
        <dbReference type="ARBA" id="ARBA00031547"/>
    </source>
</evidence>
<dbReference type="EMBL" id="KQ242767">
    <property type="protein sequence ID" value="KNC77329.1"/>
    <property type="molecule type" value="Genomic_DNA"/>
</dbReference>
<dbReference type="InterPro" id="IPR003846">
    <property type="entry name" value="SelO"/>
</dbReference>
<gene>
    <name evidence="11" type="ORF">SARC_10209</name>
</gene>
<dbReference type="Pfam" id="PF02696">
    <property type="entry name" value="SelO"/>
    <property type="match status" value="1"/>
</dbReference>
<evidence type="ECO:0000256" key="8">
    <source>
        <dbReference type="ARBA" id="ARBA00022842"/>
    </source>
</evidence>
<dbReference type="HAMAP" id="MF_00692">
    <property type="entry name" value="SelO"/>
    <property type="match status" value="1"/>
</dbReference>
<dbReference type="AlphaFoldDB" id="A0A0L0FKL9"/>
<keyword evidence="5" id="KW-0479">Metal-binding</keyword>
<evidence type="ECO:0000256" key="10">
    <source>
        <dbReference type="SAM" id="MobiDB-lite"/>
    </source>
</evidence>
<feature type="compositionally biased region" description="Low complexity" evidence="10">
    <location>
        <begin position="66"/>
        <end position="85"/>
    </location>
</feature>
<organism evidence="11 12">
    <name type="scientific">Sphaeroforma arctica JP610</name>
    <dbReference type="NCBI Taxonomy" id="667725"/>
    <lineage>
        <taxon>Eukaryota</taxon>
        <taxon>Ichthyosporea</taxon>
        <taxon>Ichthyophonida</taxon>
        <taxon>Sphaeroforma</taxon>
    </lineage>
</organism>
<protein>
    <recommendedName>
        <fullName evidence="9">Selenoprotein O</fullName>
    </recommendedName>
</protein>
<accession>A0A0L0FKL9</accession>
<feature type="region of interest" description="Disordered" evidence="10">
    <location>
        <begin position="49"/>
        <end position="104"/>
    </location>
</feature>
<keyword evidence="3" id="KW-0808">Transferase</keyword>
<dbReference type="GO" id="GO:0016779">
    <property type="term" value="F:nucleotidyltransferase activity"/>
    <property type="evidence" value="ECO:0007669"/>
    <property type="project" value="UniProtKB-KW"/>
</dbReference>
<dbReference type="eggNOG" id="KOG2542">
    <property type="taxonomic scope" value="Eukaryota"/>
</dbReference>
<dbReference type="OrthoDB" id="10254721at2759"/>
<evidence type="ECO:0000313" key="12">
    <source>
        <dbReference type="Proteomes" id="UP000054560"/>
    </source>
</evidence>
<evidence type="ECO:0000256" key="5">
    <source>
        <dbReference type="ARBA" id="ARBA00022723"/>
    </source>
</evidence>
<keyword evidence="8" id="KW-0460">Magnesium</keyword>
<reference evidence="11 12" key="1">
    <citation type="submission" date="2011-02" db="EMBL/GenBank/DDBJ databases">
        <title>The Genome Sequence of Sphaeroforma arctica JP610.</title>
        <authorList>
            <consortium name="The Broad Institute Genome Sequencing Platform"/>
            <person name="Russ C."/>
            <person name="Cuomo C."/>
            <person name="Young S.K."/>
            <person name="Zeng Q."/>
            <person name="Gargeya S."/>
            <person name="Alvarado L."/>
            <person name="Berlin A."/>
            <person name="Chapman S.B."/>
            <person name="Chen Z."/>
            <person name="Freedman E."/>
            <person name="Gellesch M."/>
            <person name="Goldberg J."/>
            <person name="Griggs A."/>
            <person name="Gujja S."/>
            <person name="Heilman E."/>
            <person name="Heiman D."/>
            <person name="Howarth C."/>
            <person name="Mehta T."/>
            <person name="Neiman D."/>
            <person name="Pearson M."/>
            <person name="Roberts A."/>
            <person name="Saif S."/>
            <person name="Shea T."/>
            <person name="Shenoy N."/>
            <person name="Sisk P."/>
            <person name="Stolte C."/>
            <person name="Sykes S."/>
            <person name="White J."/>
            <person name="Yandava C."/>
            <person name="Burger G."/>
            <person name="Gray M.W."/>
            <person name="Holland P.W.H."/>
            <person name="King N."/>
            <person name="Lang F.B.F."/>
            <person name="Roger A.J."/>
            <person name="Ruiz-Trillo I."/>
            <person name="Haas B."/>
            <person name="Nusbaum C."/>
            <person name="Birren B."/>
        </authorList>
    </citation>
    <scope>NUCLEOTIDE SEQUENCE [LARGE SCALE GENOMIC DNA]</scope>
    <source>
        <strain evidence="11 12">JP610</strain>
    </source>
</reference>
<evidence type="ECO:0000256" key="3">
    <source>
        <dbReference type="ARBA" id="ARBA00022679"/>
    </source>
</evidence>
<evidence type="ECO:0000256" key="7">
    <source>
        <dbReference type="ARBA" id="ARBA00022840"/>
    </source>
</evidence>
<dbReference type="GeneID" id="25910713"/>
<evidence type="ECO:0000256" key="6">
    <source>
        <dbReference type="ARBA" id="ARBA00022741"/>
    </source>
</evidence>
<name>A0A0L0FKL9_9EUKA</name>
<dbReference type="NCBIfam" id="NF000658">
    <property type="entry name" value="PRK00029.1"/>
    <property type="match status" value="1"/>
</dbReference>
<evidence type="ECO:0000313" key="11">
    <source>
        <dbReference type="EMBL" id="KNC77329.1"/>
    </source>
</evidence>
<sequence length="734" mass="81314">MSLLVTSTSDPQKCVPSSAPPNIPIAQMPFHSTTKNVRSNLKKIQRLPHQAFVQSPSSIGRRHLRSGVSTMSSSSSKDGDTLPSSDSDVGTNSESYKRPQDSLRTPCDMFKHLKFTNSAMKALPFESRAPGTVGSRETPGAVWASVEPTPVTNPQTVSHCMAALKLLDIPEPTNADEFTDLRDNIAQYFSGNVTLPGMVPAAHCYAGTQFGNFAGQLGDGRATNLGEITNKRGQKWELQLKGAGLTPYSRTADGRAVFRSSIREYICSEHMHALGIATTRAASLVTSDTLVVRDPMYDGHTIEEQSTVVLRLAPSFLRFGSWEVFLGEDERTGRAGPSAGAEHFPLAKQMLDHVVSTHYPDIWAAHDNDTDRYIAFFQELVDRTAETCAKWQGVGFVHGVLNTDNMSILGLTIDYGPYGFMGYFDSDMVPNHSDTTGRYRYQNQPGICKWNLTRLAQALDTSGVICMSNLSPVIENYDAVLRRHYSATMLAKLGLIRSVEESDRELVSELFATMNDTGCDMTALFRELADVPVTEGTVNQPQLQRFIEDSILPLCCSSRLMAKRIRPDMPLATMQRLIDLGEEKPGILLSYTGRTVEYFKKLIESNNTANEMDTEDVSIRDQRVRDKWGVWLPQYIERLHREVEVEPATSVSAMNTARKAKMATTNPKFTFKNHLAQEAIEMAENGDYTEIDRLLTVMCDPFGLNPETEASFDTSKYAAPVPEKQCDLVLSCSS</sequence>
<evidence type="ECO:0000256" key="2">
    <source>
        <dbReference type="ARBA" id="ARBA00009747"/>
    </source>
</evidence>
<comment type="similarity">
    <text evidence="2">Belongs to the SELO family.</text>
</comment>
<proteinExistence type="inferred from homology"/>
<feature type="compositionally biased region" description="Polar residues" evidence="10">
    <location>
        <begin position="1"/>
        <end position="11"/>
    </location>
</feature>
<keyword evidence="4" id="KW-0548">Nucleotidyltransferase</keyword>
<dbReference type="GO" id="GO:0005524">
    <property type="term" value="F:ATP binding"/>
    <property type="evidence" value="ECO:0007669"/>
    <property type="project" value="UniProtKB-KW"/>
</dbReference>
<keyword evidence="7" id="KW-0067">ATP-binding</keyword>
<dbReference type="RefSeq" id="XP_014151231.1">
    <property type="nucleotide sequence ID" value="XM_014295756.1"/>
</dbReference>
<feature type="region of interest" description="Disordered" evidence="10">
    <location>
        <begin position="1"/>
        <end position="28"/>
    </location>
</feature>